<protein>
    <recommendedName>
        <fullName evidence="4">Cytochrome C</fullName>
    </recommendedName>
</protein>
<comment type="caution">
    <text evidence="2">The sequence shown here is derived from an EMBL/GenBank/DDBJ whole genome shotgun (WGS) entry which is preliminary data.</text>
</comment>
<evidence type="ECO:0000313" key="3">
    <source>
        <dbReference type="Proteomes" id="UP000444318"/>
    </source>
</evidence>
<name>A0A843SB12_9BURK</name>
<sequence>MRKVILLFAVSMALSAGVRSAEELSVDLMQSIEDTNKSLSSNIALSNKQAATADAKELTQMFAQVETFFDHKGDAKNAVDLARQSKELSTDIVGFVAVNNFESATTAATTLSRTCRTCHTFYKKE</sequence>
<keyword evidence="1" id="KW-0732">Signal</keyword>
<evidence type="ECO:0008006" key="4">
    <source>
        <dbReference type="Google" id="ProtNLM"/>
    </source>
</evidence>
<feature type="signal peptide" evidence="1">
    <location>
        <begin position="1"/>
        <end position="21"/>
    </location>
</feature>
<evidence type="ECO:0000256" key="1">
    <source>
        <dbReference type="SAM" id="SignalP"/>
    </source>
</evidence>
<dbReference type="GO" id="GO:0009055">
    <property type="term" value="F:electron transfer activity"/>
    <property type="evidence" value="ECO:0007669"/>
    <property type="project" value="InterPro"/>
</dbReference>
<feature type="chain" id="PRO_5032641071" description="Cytochrome C" evidence="1">
    <location>
        <begin position="22"/>
        <end position="125"/>
    </location>
</feature>
<dbReference type="SUPFAM" id="SSF47175">
    <property type="entry name" value="Cytochromes"/>
    <property type="match status" value="1"/>
</dbReference>
<organism evidence="2 3">
    <name type="scientific">Rugamonas rivuli</name>
    <dbReference type="NCBI Taxonomy" id="2743358"/>
    <lineage>
        <taxon>Bacteria</taxon>
        <taxon>Pseudomonadati</taxon>
        <taxon>Pseudomonadota</taxon>
        <taxon>Betaproteobacteria</taxon>
        <taxon>Burkholderiales</taxon>
        <taxon>Oxalobacteraceae</taxon>
        <taxon>Telluria group</taxon>
        <taxon>Rugamonas</taxon>
    </lineage>
</organism>
<dbReference type="EMBL" id="WHUF01000003">
    <property type="protein sequence ID" value="MQA20132.1"/>
    <property type="molecule type" value="Genomic_DNA"/>
</dbReference>
<dbReference type="GO" id="GO:0020037">
    <property type="term" value="F:heme binding"/>
    <property type="evidence" value="ECO:0007669"/>
    <property type="project" value="InterPro"/>
</dbReference>
<dbReference type="GO" id="GO:0005506">
    <property type="term" value="F:iron ion binding"/>
    <property type="evidence" value="ECO:0007669"/>
    <property type="project" value="InterPro"/>
</dbReference>
<reference evidence="2 3" key="1">
    <citation type="submission" date="2019-10" db="EMBL/GenBank/DDBJ databases">
        <title>Two novel species isolated from a subtropical stream in China.</title>
        <authorList>
            <person name="Lu H."/>
        </authorList>
    </citation>
    <scope>NUCLEOTIDE SEQUENCE [LARGE SCALE GENOMIC DNA]</scope>
    <source>
        <strain evidence="2 3">FT103W</strain>
    </source>
</reference>
<proteinExistence type="predicted"/>
<dbReference type="AlphaFoldDB" id="A0A843SB12"/>
<dbReference type="RefSeq" id="WP_152804404.1">
    <property type="nucleotide sequence ID" value="NZ_WHUF01000003.1"/>
</dbReference>
<dbReference type="InterPro" id="IPR010980">
    <property type="entry name" value="Cyt_c/b562"/>
</dbReference>
<keyword evidence="3" id="KW-1185">Reference proteome</keyword>
<gene>
    <name evidence="2" type="ORF">GEV01_11490</name>
</gene>
<dbReference type="Proteomes" id="UP000444318">
    <property type="component" value="Unassembled WGS sequence"/>
</dbReference>
<accession>A0A843SB12</accession>
<evidence type="ECO:0000313" key="2">
    <source>
        <dbReference type="EMBL" id="MQA20132.1"/>
    </source>
</evidence>
<dbReference type="GO" id="GO:0022900">
    <property type="term" value="P:electron transport chain"/>
    <property type="evidence" value="ECO:0007669"/>
    <property type="project" value="InterPro"/>
</dbReference>